<organism evidence="1 2">
    <name type="scientific">Halorientalis brevis</name>
    <dbReference type="NCBI Taxonomy" id="1126241"/>
    <lineage>
        <taxon>Archaea</taxon>
        <taxon>Methanobacteriati</taxon>
        <taxon>Methanobacteriota</taxon>
        <taxon>Stenosarchaea group</taxon>
        <taxon>Halobacteria</taxon>
        <taxon>Halobacteriales</taxon>
        <taxon>Haloarculaceae</taxon>
        <taxon>Halorientalis</taxon>
    </lineage>
</organism>
<gene>
    <name evidence="1" type="ORF">ACFR9U_11685</name>
</gene>
<comment type="caution">
    <text evidence="1">The sequence shown here is derived from an EMBL/GenBank/DDBJ whole genome shotgun (WGS) entry which is preliminary data.</text>
</comment>
<sequence length="198" mass="20874">MRQKALTLAVAALLALGASGVVAATMDGSTADAASADVLPANYTVDVTNPEMVSDEAADTAIETAWANEDVRSHFDDGAAVHFDLWASELDDGVIHVSVAPMDDPDDTRVIADVALDQETVTSVDEPVTLNVSSAMSINASETDVVSVDGSEYELRRDDSAGEENATRLTADQAVQIELNESSIERRGNGTFTIEIDD</sequence>
<dbReference type="AlphaFoldDB" id="A0ABD6CDZ8"/>
<keyword evidence="2" id="KW-1185">Reference proteome</keyword>
<accession>A0ABD6CDZ8</accession>
<protein>
    <submittedName>
        <fullName evidence="1">Uncharacterized protein</fullName>
    </submittedName>
</protein>
<dbReference type="RefSeq" id="WP_379814360.1">
    <property type="nucleotide sequence ID" value="NZ_JBHUDJ010000004.1"/>
</dbReference>
<evidence type="ECO:0000313" key="1">
    <source>
        <dbReference type="EMBL" id="MFD1587648.1"/>
    </source>
</evidence>
<dbReference type="EMBL" id="JBHUDJ010000004">
    <property type="protein sequence ID" value="MFD1587648.1"/>
    <property type="molecule type" value="Genomic_DNA"/>
</dbReference>
<dbReference type="Proteomes" id="UP001597119">
    <property type="component" value="Unassembled WGS sequence"/>
</dbReference>
<reference evidence="1 2" key="1">
    <citation type="journal article" date="2019" name="Int. J. Syst. Evol. Microbiol.">
        <title>The Global Catalogue of Microorganisms (GCM) 10K type strain sequencing project: providing services to taxonomists for standard genome sequencing and annotation.</title>
        <authorList>
            <consortium name="The Broad Institute Genomics Platform"/>
            <consortium name="The Broad Institute Genome Sequencing Center for Infectious Disease"/>
            <person name="Wu L."/>
            <person name="Ma J."/>
        </authorList>
    </citation>
    <scope>NUCLEOTIDE SEQUENCE [LARGE SCALE GENOMIC DNA]</scope>
    <source>
        <strain evidence="1 2">CGMCC 1.12125</strain>
    </source>
</reference>
<proteinExistence type="predicted"/>
<name>A0ABD6CDZ8_9EURY</name>
<evidence type="ECO:0000313" key="2">
    <source>
        <dbReference type="Proteomes" id="UP001597119"/>
    </source>
</evidence>